<evidence type="ECO:0000259" key="7">
    <source>
        <dbReference type="Pfam" id="PF00892"/>
    </source>
</evidence>
<dbReference type="PANTHER" id="PTHR32322">
    <property type="entry name" value="INNER MEMBRANE TRANSPORTER"/>
    <property type="match status" value="1"/>
</dbReference>
<comment type="caution">
    <text evidence="8">The sequence shown here is derived from an EMBL/GenBank/DDBJ whole genome shotgun (WGS) entry which is preliminary data.</text>
</comment>
<name>A0A0G1U0Q7_9BACT</name>
<dbReference type="Proteomes" id="UP000034739">
    <property type="component" value="Unassembled WGS sequence"/>
</dbReference>
<feature type="transmembrane region" description="Helical" evidence="6">
    <location>
        <begin position="12"/>
        <end position="31"/>
    </location>
</feature>
<protein>
    <recommendedName>
        <fullName evidence="7">EamA domain-containing protein</fullName>
    </recommendedName>
</protein>
<keyword evidence="2" id="KW-1003">Cell membrane</keyword>
<feature type="domain" description="EamA" evidence="7">
    <location>
        <begin position="151"/>
        <end position="285"/>
    </location>
</feature>
<feature type="transmembrane region" description="Helical" evidence="6">
    <location>
        <begin position="181"/>
        <end position="201"/>
    </location>
</feature>
<keyword evidence="3 6" id="KW-0812">Transmembrane</keyword>
<dbReference type="PANTHER" id="PTHR32322:SF18">
    <property type="entry name" value="S-ADENOSYLMETHIONINE_S-ADENOSYLHOMOCYSTEINE TRANSPORTER"/>
    <property type="match status" value="1"/>
</dbReference>
<evidence type="ECO:0000256" key="2">
    <source>
        <dbReference type="ARBA" id="ARBA00022475"/>
    </source>
</evidence>
<feature type="transmembrane region" description="Helical" evidence="6">
    <location>
        <begin position="73"/>
        <end position="92"/>
    </location>
</feature>
<evidence type="ECO:0000313" key="9">
    <source>
        <dbReference type="Proteomes" id="UP000034739"/>
    </source>
</evidence>
<dbReference type="InterPro" id="IPR050638">
    <property type="entry name" value="AA-Vitamin_Transporters"/>
</dbReference>
<feature type="transmembrane region" description="Helical" evidence="6">
    <location>
        <begin position="213"/>
        <end position="232"/>
    </location>
</feature>
<feature type="transmembrane region" description="Helical" evidence="6">
    <location>
        <begin position="244"/>
        <end position="263"/>
    </location>
</feature>
<feature type="transmembrane region" description="Helical" evidence="6">
    <location>
        <begin position="151"/>
        <end position="169"/>
    </location>
</feature>
<keyword evidence="5 6" id="KW-0472">Membrane</keyword>
<reference evidence="8 9" key="1">
    <citation type="journal article" date="2015" name="Nature">
        <title>rRNA introns, odd ribosomes, and small enigmatic genomes across a large radiation of phyla.</title>
        <authorList>
            <person name="Brown C.T."/>
            <person name="Hug L.A."/>
            <person name="Thomas B.C."/>
            <person name="Sharon I."/>
            <person name="Castelle C.J."/>
            <person name="Singh A."/>
            <person name="Wilkins M.J."/>
            <person name="Williams K.H."/>
            <person name="Banfield J.F."/>
        </authorList>
    </citation>
    <scope>NUCLEOTIDE SEQUENCE [LARGE SCALE GENOMIC DNA]</scope>
</reference>
<feature type="transmembrane region" description="Helical" evidence="6">
    <location>
        <begin position="127"/>
        <end position="145"/>
    </location>
</feature>
<evidence type="ECO:0000256" key="3">
    <source>
        <dbReference type="ARBA" id="ARBA00022692"/>
    </source>
</evidence>
<dbReference type="AlphaFoldDB" id="A0A0G1U0Q7"/>
<dbReference type="EMBL" id="LCOY01000022">
    <property type="protein sequence ID" value="KKU87614.1"/>
    <property type="molecule type" value="Genomic_DNA"/>
</dbReference>
<gene>
    <name evidence="8" type="ORF">UY16_C0022G0014</name>
</gene>
<keyword evidence="4 6" id="KW-1133">Transmembrane helix</keyword>
<dbReference type="SUPFAM" id="SSF103481">
    <property type="entry name" value="Multidrug resistance efflux transporter EmrE"/>
    <property type="match status" value="2"/>
</dbReference>
<dbReference type="InterPro" id="IPR000620">
    <property type="entry name" value="EamA_dom"/>
</dbReference>
<feature type="domain" description="EamA" evidence="7">
    <location>
        <begin position="9"/>
        <end position="142"/>
    </location>
</feature>
<dbReference type="Pfam" id="PF00892">
    <property type="entry name" value="EamA"/>
    <property type="match status" value="2"/>
</dbReference>
<dbReference type="InterPro" id="IPR037185">
    <property type="entry name" value="EmrE-like"/>
</dbReference>
<accession>A0A0G1U0Q7</accession>
<sequence length="300" mass="33412">MTKDTEKQGELFILSGAFLWGLFPIITLLSYATLSPLVSLTGSALFAAVFFSIIITIQRRWGEFAQKNSYKDLFMATLITAIIFYLLTFFGLQHTTPGNVSIIALTEVFFSYLFFHVWQKDNIPKEHVAGALLMVLGAIFVLYPNVHTPRIGDLLILLAAAIAPFGNYFQRRARKSVSSQTIMLFRSVISGLFVLFLAMMVKAPFSTVDMQTSLIFLAINGTFMLGVSKIFWIEGIHRISVVKANALSALAPLITLLTAWAVLRIPPTLWQVLAFIPMFIGILLLGVKNKQEVLAPQENN</sequence>
<comment type="subcellular location">
    <subcellularLocation>
        <location evidence="1">Cell membrane</location>
        <topology evidence="1">Multi-pass membrane protein</topology>
    </subcellularLocation>
</comment>
<dbReference type="GO" id="GO:0005886">
    <property type="term" value="C:plasma membrane"/>
    <property type="evidence" value="ECO:0007669"/>
    <property type="project" value="UniProtKB-SubCell"/>
</dbReference>
<evidence type="ECO:0000313" key="8">
    <source>
        <dbReference type="EMBL" id="KKU87614.1"/>
    </source>
</evidence>
<evidence type="ECO:0000256" key="5">
    <source>
        <dbReference type="ARBA" id="ARBA00023136"/>
    </source>
</evidence>
<evidence type="ECO:0000256" key="1">
    <source>
        <dbReference type="ARBA" id="ARBA00004651"/>
    </source>
</evidence>
<organism evidence="8 9">
    <name type="scientific">Candidatus Gottesmanbacteria bacterium GW2011_GWA2_47_9</name>
    <dbReference type="NCBI Taxonomy" id="1618445"/>
    <lineage>
        <taxon>Bacteria</taxon>
        <taxon>Candidatus Gottesmaniibacteriota</taxon>
    </lineage>
</organism>
<proteinExistence type="predicted"/>
<evidence type="ECO:0000256" key="4">
    <source>
        <dbReference type="ARBA" id="ARBA00022989"/>
    </source>
</evidence>
<feature type="transmembrane region" description="Helical" evidence="6">
    <location>
        <begin position="37"/>
        <end position="57"/>
    </location>
</feature>
<feature type="transmembrane region" description="Helical" evidence="6">
    <location>
        <begin position="98"/>
        <end position="115"/>
    </location>
</feature>
<evidence type="ECO:0000256" key="6">
    <source>
        <dbReference type="SAM" id="Phobius"/>
    </source>
</evidence>
<feature type="transmembrane region" description="Helical" evidence="6">
    <location>
        <begin position="269"/>
        <end position="287"/>
    </location>
</feature>